<dbReference type="PANTHER" id="PTHR38781">
    <property type="entry name" value="ANTITOXIN DINJ-RELATED"/>
    <property type="match status" value="1"/>
</dbReference>
<organism evidence="3 4">
    <name type="scientific">Lactobacillus colini</name>
    <dbReference type="NCBI Taxonomy" id="1819254"/>
    <lineage>
        <taxon>Bacteria</taxon>
        <taxon>Bacillati</taxon>
        <taxon>Bacillota</taxon>
        <taxon>Bacilli</taxon>
        <taxon>Lactobacillales</taxon>
        <taxon>Lactobacillaceae</taxon>
        <taxon>Lactobacillus</taxon>
    </lineage>
</organism>
<dbReference type="PANTHER" id="PTHR38781:SF1">
    <property type="entry name" value="ANTITOXIN DINJ-RELATED"/>
    <property type="match status" value="1"/>
</dbReference>
<protein>
    <submittedName>
        <fullName evidence="3">Antitoxin component of RelBE/YafQ-DinJ toxin-antitoxin module</fullName>
    </submittedName>
</protein>
<sequence length="144" mass="16878">MSQISFNLNDQDEEELRNIFSYYGLDLNTGIKMYLKEVQHTKKVPLQLKPTVKLNDQRNLRSHSDVEEFEREMKEVKDIFNYYGLDLVTGIKMYLKQVQHTKSIPLKLEPVTEADIAIQREEASDLEESSALIEKLKKAMKKQN</sequence>
<evidence type="ECO:0000313" key="3">
    <source>
        <dbReference type="EMBL" id="MBP2058181.1"/>
    </source>
</evidence>
<accession>A0ABS4MET9</accession>
<proteinExistence type="inferred from homology"/>
<dbReference type="Proteomes" id="UP001519292">
    <property type="component" value="Unassembled WGS sequence"/>
</dbReference>
<comment type="similarity">
    <text evidence="1">Belongs to the RelB/DinJ antitoxin family.</text>
</comment>
<dbReference type="InterPro" id="IPR007337">
    <property type="entry name" value="RelB/DinJ"/>
</dbReference>
<reference evidence="3 4" key="1">
    <citation type="submission" date="2021-03" db="EMBL/GenBank/DDBJ databases">
        <title>Genomic Encyclopedia of Type Strains, Phase IV (KMG-IV): sequencing the most valuable type-strain genomes for metagenomic binning, comparative biology and taxonomic classification.</title>
        <authorList>
            <person name="Goeker M."/>
        </authorList>
    </citation>
    <scope>NUCLEOTIDE SEQUENCE [LARGE SCALE GENOMIC DNA]</scope>
    <source>
        <strain evidence="3 4">DSM 101872</strain>
    </source>
</reference>
<keyword evidence="4" id="KW-1185">Reference proteome</keyword>
<dbReference type="InterPro" id="IPR013321">
    <property type="entry name" value="Arc_rbn_hlx_hlx"/>
</dbReference>
<dbReference type="EMBL" id="JAGGLU010000006">
    <property type="protein sequence ID" value="MBP2058181.1"/>
    <property type="molecule type" value="Genomic_DNA"/>
</dbReference>
<name>A0ABS4MET9_9LACO</name>
<gene>
    <name evidence="3" type="ORF">J2Z60_001358</name>
</gene>
<evidence type="ECO:0000313" key="4">
    <source>
        <dbReference type="Proteomes" id="UP001519292"/>
    </source>
</evidence>
<comment type="caution">
    <text evidence="3">The sequence shown here is derived from an EMBL/GenBank/DDBJ whole genome shotgun (WGS) entry which is preliminary data.</text>
</comment>
<dbReference type="Gene3D" id="1.10.1220.10">
    <property type="entry name" value="Met repressor-like"/>
    <property type="match status" value="2"/>
</dbReference>
<evidence type="ECO:0000256" key="1">
    <source>
        <dbReference type="ARBA" id="ARBA00010562"/>
    </source>
</evidence>
<dbReference type="RefSeq" id="WP_209686920.1">
    <property type="nucleotide sequence ID" value="NZ_JAGGLU010000006.1"/>
</dbReference>
<evidence type="ECO:0000256" key="2">
    <source>
        <dbReference type="ARBA" id="ARBA00022649"/>
    </source>
</evidence>
<keyword evidence="2" id="KW-1277">Toxin-antitoxin system</keyword>